<evidence type="ECO:0000313" key="1">
    <source>
        <dbReference type="EMBL" id="EIQ31421.1"/>
    </source>
</evidence>
<sequence>MKCAGQLEYKQLWSGGQVLAVPPALRVLWSYSERKSPVTK</sequence>
<organism evidence="1 2">
    <name type="scientific">Shigella boydii 4444-74</name>
    <dbReference type="NCBI Taxonomy" id="766140"/>
    <lineage>
        <taxon>Bacteria</taxon>
        <taxon>Pseudomonadati</taxon>
        <taxon>Pseudomonadota</taxon>
        <taxon>Gammaproteobacteria</taxon>
        <taxon>Enterobacterales</taxon>
        <taxon>Enterobacteriaceae</taxon>
        <taxon>Shigella</taxon>
    </lineage>
</organism>
<protein>
    <submittedName>
        <fullName evidence="1">Transposase, IS605 OrfB family protein</fullName>
    </submittedName>
</protein>
<reference evidence="1 2" key="1">
    <citation type="submission" date="2012-03" db="EMBL/GenBank/DDBJ databases">
        <authorList>
            <person name="Rasko D."/>
            <person name="Redman J."/>
            <person name="Daugherty S.C."/>
            <person name="Tallon L."/>
            <person name="Sadzewicz L."/>
            <person name="Jones K."/>
            <person name="Santana-Cruz I."/>
            <person name="Liu X."/>
        </authorList>
    </citation>
    <scope>NUCLEOTIDE SEQUENCE [LARGE SCALE GENOMIC DNA]</scope>
    <source>
        <strain evidence="1 2">4444-74</strain>
    </source>
</reference>
<dbReference type="PATRIC" id="fig|766140.3.peg.4526"/>
<dbReference type="Proteomes" id="UP000004199">
    <property type="component" value="Unassembled WGS sequence"/>
</dbReference>
<gene>
    <name evidence="1" type="ORF">SB444474_4505</name>
</gene>
<name>I6DI29_SHIBO</name>
<accession>I6DI29</accession>
<dbReference type="AlphaFoldDB" id="I6DI29"/>
<proteinExistence type="predicted"/>
<comment type="caution">
    <text evidence="1">The sequence shown here is derived from an EMBL/GenBank/DDBJ whole genome shotgun (WGS) entry which is preliminary data.</text>
</comment>
<evidence type="ECO:0000313" key="2">
    <source>
        <dbReference type="Proteomes" id="UP000004199"/>
    </source>
</evidence>
<dbReference type="EMBL" id="AKNB01000289">
    <property type="protein sequence ID" value="EIQ31421.1"/>
    <property type="molecule type" value="Genomic_DNA"/>
</dbReference>